<dbReference type="KEGG" id="hra:EI982_06865"/>
<organism evidence="2 3">
    <name type="scientific">Haloplanus rallus</name>
    <dbReference type="NCBI Taxonomy" id="1816183"/>
    <lineage>
        <taxon>Archaea</taxon>
        <taxon>Methanobacteriati</taxon>
        <taxon>Methanobacteriota</taxon>
        <taxon>Stenosarchaea group</taxon>
        <taxon>Halobacteria</taxon>
        <taxon>Halobacteriales</taxon>
        <taxon>Haloferacaceae</taxon>
        <taxon>Haloplanus</taxon>
    </lineage>
</organism>
<keyword evidence="3" id="KW-1185">Reference proteome</keyword>
<dbReference type="InterPro" id="IPR055690">
    <property type="entry name" value="DUF7266"/>
</dbReference>
<sequence>MILRSDRRGSSTALGYVLSLGIAAVLISGLIVAGGGLMESQRDQSARTELEVIGQTLAEEVTSAGRLADCPSCELRLRVDLPSRVAGGSYLIEVTDTADAGIHRLVLNTSVTGVTIRVRFRSRLPVAETSLAGGPVVIVYDSGTLEVRDAE</sequence>
<dbReference type="GeneID" id="43369238"/>
<dbReference type="RefSeq" id="WP_157688801.1">
    <property type="nucleotide sequence ID" value="NZ_CP034345.1"/>
</dbReference>
<name>A0A6B9F833_9EURY</name>
<dbReference type="AlphaFoldDB" id="A0A6B9F833"/>
<evidence type="ECO:0000313" key="2">
    <source>
        <dbReference type="EMBL" id="QGX94527.1"/>
    </source>
</evidence>
<keyword evidence="1" id="KW-0472">Membrane</keyword>
<dbReference type="OrthoDB" id="226715at2157"/>
<evidence type="ECO:0008006" key="4">
    <source>
        <dbReference type="Google" id="ProtNLM"/>
    </source>
</evidence>
<evidence type="ECO:0000256" key="1">
    <source>
        <dbReference type="SAM" id="Phobius"/>
    </source>
</evidence>
<reference evidence="2 3" key="1">
    <citation type="submission" date="2018-12" db="EMBL/GenBank/DDBJ databases">
        <title>Complete genome sequence of Haloplanus rallus MBLA0036.</title>
        <authorList>
            <person name="Nam Y.-d."/>
            <person name="Kang J."/>
            <person name="Chung W.-H."/>
            <person name="Park Y.S."/>
        </authorList>
    </citation>
    <scope>NUCLEOTIDE SEQUENCE [LARGE SCALE GENOMIC DNA]</scope>
    <source>
        <strain evidence="2 3">MBLA0036</strain>
    </source>
</reference>
<dbReference type="Proteomes" id="UP000428325">
    <property type="component" value="Chromosome"/>
</dbReference>
<accession>A0A6B9F833</accession>
<protein>
    <recommendedName>
        <fullName evidence="4">Flagellin</fullName>
    </recommendedName>
</protein>
<dbReference type="Pfam" id="PF23928">
    <property type="entry name" value="DUF7266"/>
    <property type="match status" value="1"/>
</dbReference>
<gene>
    <name evidence="2" type="ORF">EI982_06865</name>
</gene>
<proteinExistence type="predicted"/>
<keyword evidence="1" id="KW-0812">Transmembrane</keyword>
<evidence type="ECO:0000313" key="3">
    <source>
        <dbReference type="Proteomes" id="UP000428325"/>
    </source>
</evidence>
<keyword evidence="1" id="KW-1133">Transmembrane helix</keyword>
<feature type="transmembrane region" description="Helical" evidence="1">
    <location>
        <begin position="13"/>
        <end position="37"/>
    </location>
</feature>
<dbReference type="EMBL" id="CP034345">
    <property type="protein sequence ID" value="QGX94527.1"/>
    <property type="molecule type" value="Genomic_DNA"/>
</dbReference>